<dbReference type="EMBL" id="NCSJ02000200">
    <property type="protein sequence ID" value="RFU27564.1"/>
    <property type="molecule type" value="Genomic_DNA"/>
</dbReference>
<sequence>MTFSNICRLQEPHSSAVIKSSADLRASGLVFSEKGPSQDQGRFQSHVEQVHAVLDVNQLGVLLQTSQRHLDAIPAGDCPFCEEWEQSLRTVMEDENTALDPLKNNQSGDIITVDLQQFRHHVAFHMEQLAIFAIPRDIDGDGKDSNLSNAAVGSTLAANKGASSGVHVSSFEHEEWLLDPPLHIAAARGDLDEVKGLLSDGADVHSIGETWGTAINAASSSSNTAVYEFLFRYATVEAMGEDI</sequence>
<keyword evidence="3" id="KW-1185">Reference proteome</keyword>
<accession>A0A3E2H2F0</accession>
<dbReference type="PROSITE" id="PS50297">
    <property type="entry name" value="ANK_REP_REGION"/>
    <property type="match status" value="1"/>
</dbReference>
<dbReference type="SUPFAM" id="SSF48403">
    <property type="entry name" value="Ankyrin repeat"/>
    <property type="match status" value="1"/>
</dbReference>
<gene>
    <name evidence="2" type="ORF">B7463_g8786</name>
</gene>
<name>A0A3E2H2F0_SCYLI</name>
<protein>
    <submittedName>
        <fullName evidence="2">Uncharacterized protein</fullName>
    </submittedName>
</protein>
<feature type="non-terminal residue" evidence="2">
    <location>
        <position position="243"/>
    </location>
</feature>
<comment type="caution">
    <text evidence="2">The sequence shown here is derived from an EMBL/GenBank/DDBJ whole genome shotgun (WGS) entry which is preliminary data.</text>
</comment>
<keyword evidence="1" id="KW-0040">ANK repeat</keyword>
<proteinExistence type="predicted"/>
<dbReference type="OrthoDB" id="6133115at2759"/>
<feature type="non-terminal residue" evidence="2">
    <location>
        <position position="1"/>
    </location>
</feature>
<evidence type="ECO:0000313" key="2">
    <source>
        <dbReference type="EMBL" id="RFU27564.1"/>
    </source>
</evidence>
<organism evidence="2 3">
    <name type="scientific">Scytalidium lignicola</name>
    <name type="common">Hyphomycete</name>
    <dbReference type="NCBI Taxonomy" id="5539"/>
    <lineage>
        <taxon>Eukaryota</taxon>
        <taxon>Fungi</taxon>
        <taxon>Dikarya</taxon>
        <taxon>Ascomycota</taxon>
        <taxon>Pezizomycotina</taxon>
        <taxon>Leotiomycetes</taxon>
        <taxon>Leotiomycetes incertae sedis</taxon>
        <taxon>Scytalidium</taxon>
    </lineage>
</organism>
<dbReference type="Gene3D" id="1.25.40.20">
    <property type="entry name" value="Ankyrin repeat-containing domain"/>
    <property type="match status" value="1"/>
</dbReference>
<evidence type="ECO:0000313" key="3">
    <source>
        <dbReference type="Proteomes" id="UP000258309"/>
    </source>
</evidence>
<evidence type="ECO:0000256" key="1">
    <source>
        <dbReference type="PROSITE-ProRule" id="PRU00023"/>
    </source>
</evidence>
<dbReference type="Proteomes" id="UP000258309">
    <property type="component" value="Unassembled WGS sequence"/>
</dbReference>
<reference evidence="2 3" key="1">
    <citation type="submission" date="2018-05" db="EMBL/GenBank/DDBJ databases">
        <title>Draft genome sequence of Scytalidium lignicola DSM 105466, a ubiquitous saprotrophic fungus.</title>
        <authorList>
            <person name="Buettner E."/>
            <person name="Gebauer A.M."/>
            <person name="Hofrichter M."/>
            <person name="Liers C."/>
            <person name="Kellner H."/>
        </authorList>
    </citation>
    <scope>NUCLEOTIDE SEQUENCE [LARGE SCALE GENOMIC DNA]</scope>
    <source>
        <strain evidence="2 3">DSM 105466</strain>
    </source>
</reference>
<dbReference type="AlphaFoldDB" id="A0A3E2H2F0"/>
<feature type="repeat" description="ANK" evidence="1">
    <location>
        <begin position="181"/>
        <end position="209"/>
    </location>
</feature>
<dbReference type="PROSITE" id="PS50088">
    <property type="entry name" value="ANK_REPEAT"/>
    <property type="match status" value="1"/>
</dbReference>
<dbReference type="Pfam" id="PF00023">
    <property type="entry name" value="Ank"/>
    <property type="match status" value="1"/>
</dbReference>
<dbReference type="InterPro" id="IPR002110">
    <property type="entry name" value="Ankyrin_rpt"/>
</dbReference>
<dbReference type="InterPro" id="IPR036770">
    <property type="entry name" value="Ankyrin_rpt-contain_sf"/>
</dbReference>